<evidence type="ECO:0000313" key="3">
    <source>
        <dbReference type="Proteomes" id="UP000826254"/>
    </source>
</evidence>
<dbReference type="AlphaFoldDB" id="A0A8T8WAL9"/>
<organism evidence="2 3">
    <name type="scientific">Halobaculum magnesiiphilum</name>
    <dbReference type="NCBI Taxonomy" id="1017351"/>
    <lineage>
        <taxon>Archaea</taxon>
        <taxon>Methanobacteriati</taxon>
        <taxon>Methanobacteriota</taxon>
        <taxon>Stenosarchaea group</taxon>
        <taxon>Halobacteria</taxon>
        <taxon>Halobacteriales</taxon>
        <taxon>Haloferacaceae</taxon>
        <taxon>Halobaculum</taxon>
    </lineage>
</organism>
<accession>A0A8T8WAL9</accession>
<dbReference type="KEGG" id="hmp:K6T50_11300"/>
<name>A0A8T8WAL9_9EURY</name>
<reference evidence="2 3" key="1">
    <citation type="journal article" date="2021" name="Int. J. Syst. Evol. Microbiol.">
        <title>Halobaculum halophilum sp. nov. and Halobaculum salinum sp. nov., isolated from salt lake and saline soil.</title>
        <authorList>
            <person name="Cui H.L."/>
            <person name="Shi X.W."/>
            <person name="Yin X.M."/>
            <person name="Yang X.Y."/>
            <person name="Hou J."/>
            <person name="Zhu L."/>
        </authorList>
    </citation>
    <scope>NUCLEOTIDE SEQUENCE [LARGE SCALE GENOMIC DNA]</scope>
    <source>
        <strain evidence="2 3">NBRC 109044</strain>
    </source>
</reference>
<dbReference type="RefSeq" id="WP_222606694.1">
    <property type="nucleotide sequence ID" value="NZ_CP081958.1"/>
</dbReference>
<sequence length="331" mass="37166">MTDGRNSASFSRRQMLRGVGTTGIIGVTGCLGALDRSGSETTTTEADTSTPVETTETPSYEIPAFDHVDTVEFFKEWMLLPPGEVFNALSYSPSDFHENYDTTFMSESNAGDSMYDKFEFYDFNVPETFIEENPGKGSPTVKIDQLPNTVSENDIVQQLLDQGYRTNREIGDYTLYTHKADKYPHAVGNGRHIVGWAYSVPLERANDVIVDVLEQETKNELTPGVETREVIEVLDVHDSLTMTKDDTYMPIDQNYQPEIGASSVNFEEQSRYGAWAFEDEVTADTAFSLLQNEDLWGEYDSIERTGRFITAAEGNYDLTEIDLIQLSAPYL</sequence>
<proteinExistence type="predicted"/>
<feature type="compositionally biased region" description="Low complexity" evidence="1">
    <location>
        <begin position="39"/>
        <end position="56"/>
    </location>
</feature>
<keyword evidence="3" id="KW-1185">Reference proteome</keyword>
<dbReference type="PROSITE" id="PS51257">
    <property type="entry name" value="PROKAR_LIPOPROTEIN"/>
    <property type="match status" value="1"/>
</dbReference>
<dbReference type="EMBL" id="CP081958">
    <property type="protein sequence ID" value="QZP36876.1"/>
    <property type="molecule type" value="Genomic_DNA"/>
</dbReference>
<evidence type="ECO:0000256" key="1">
    <source>
        <dbReference type="SAM" id="MobiDB-lite"/>
    </source>
</evidence>
<feature type="region of interest" description="Disordered" evidence="1">
    <location>
        <begin position="35"/>
        <end position="56"/>
    </location>
</feature>
<protein>
    <submittedName>
        <fullName evidence="2">Uncharacterized protein</fullName>
    </submittedName>
</protein>
<evidence type="ECO:0000313" key="2">
    <source>
        <dbReference type="EMBL" id="QZP36876.1"/>
    </source>
</evidence>
<gene>
    <name evidence="2" type="ORF">K6T50_11300</name>
</gene>
<dbReference type="GeneID" id="67178736"/>
<dbReference type="Proteomes" id="UP000826254">
    <property type="component" value="Chromosome"/>
</dbReference>